<evidence type="ECO:0000313" key="5">
    <source>
        <dbReference type="Proteomes" id="UP001609219"/>
    </source>
</evidence>
<dbReference type="Gene3D" id="3.40.50.1820">
    <property type="entry name" value="alpha/beta hydrolase"/>
    <property type="match status" value="1"/>
</dbReference>
<sequence>MQWLFATPTVEHLAARMSKEATASPTAEDDSSLQVLLPLRTAGHLAPLFCVHPMFGLAWNYSGLAPHLDSQRPIYGLQTPVALEQDARVESITALAARYVEEIRSVQPHGPYHLLGWSLGGVIAHAMATRLQADGEDVQTLVMLDSTRHTDPVRFRSELVGLLAELGIDIGDDDSTDELSIERAAILLESIPNELVALTPERVQRMYAGAARSLPISSAFEPAVFDGDLLYFSAADEPDRECRQEWQRYVSGNVVEIELPCGHADLLSTASVAVIGPILENEVVTSR</sequence>
<name>A0ABW7KAR8_9NOCA</name>
<protein>
    <submittedName>
        <fullName evidence="2">Alpha/beta fold hydrolase</fullName>
    </submittedName>
</protein>
<comment type="caution">
    <text evidence="2">The sequence shown here is derived from an EMBL/GenBank/DDBJ whole genome shotgun (WGS) entry which is preliminary data.</text>
</comment>
<dbReference type="InterPro" id="IPR020802">
    <property type="entry name" value="TesA-like"/>
</dbReference>
<keyword evidence="2" id="KW-0378">Hydrolase</keyword>
<dbReference type="SUPFAM" id="SSF53474">
    <property type="entry name" value="alpha/beta-Hydrolases"/>
    <property type="match status" value="1"/>
</dbReference>
<organism evidence="2 5">
    <name type="scientific">Antrihabitans spumae</name>
    <dbReference type="NCBI Taxonomy" id="3373370"/>
    <lineage>
        <taxon>Bacteria</taxon>
        <taxon>Bacillati</taxon>
        <taxon>Actinomycetota</taxon>
        <taxon>Actinomycetes</taxon>
        <taxon>Mycobacteriales</taxon>
        <taxon>Nocardiaceae</taxon>
        <taxon>Antrihabitans</taxon>
    </lineage>
</organism>
<proteinExistence type="predicted"/>
<dbReference type="SMART" id="SM00824">
    <property type="entry name" value="PKS_TE"/>
    <property type="match status" value="1"/>
</dbReference>
<dbReference type="GO" id="GO:0016787">
    <property type="term" value="F:hydrolase activity"/>
    <property type="evidence" value="ECO:0007669"/>
    <property type="project" value="UniProtKB-KW"/>
</dbReference>
<dbReference type="Proteomes" id="UP001609176">
    <property type="component" value="Unassembled WGS sequence"/>
</dbReference>
<dbReference type="InterPro" id="IPR029058">
    <property type="entry name" value="AB_hydrolase_fold"/>
</dbReference>
<evidence type="ECO:0000313" key="3">
    <source>
        <dbReference type="EMBL" id="MFH5245391.1"/>
    </source>
</evidence>
<keyword evidence="5" id="KW-1185">Reference proteome</keyword>
<gene>
    <name evidence="3" type="ORF">ACHIPV_26455</name>
    <name evidence="2" type="ORF">ACHIRB_26680</name>
</gene>
<dbReference type="RefSeq" id="WP_395126231.1">
    <property type="nucleotide sequence ID" value="NZ_JBIMSN010000136.1"/>
</dbReference>
<evidence type="ECO:0000313" key="2">
    <source>
        <dbReference type="EMBL" id="MFH5232128.1"/>
    </source>
</evidence>
<evidence type="ECO:0000313" key="4">
    <source>
        <dbReference type="Proteomes" id="UP001609176"/>
    </source>
</evidence>
<dbReference type="InterPro" id="IPR001031">
    <property type="entry name" value="Thioesterase"/>
</dbReference>
<dbReference type="EMBL" id="JBIMSN010000136">
    <property type="protein sequence ID" value="MFH5232128.1"/>
    <property type="molecule type" value="Genomic_DNA"/>
</dbReference>
<feature type="domain" description="Thioesterase TesA-like" evidence="1">
    <location>
        <begin position="49"/>
        <end position="278"/>
    </location>
</feature>
<reference evidence="4 5" key="1">
    <citation type="submission" date="2024-10" db="EMBL/GenBank/DDBJ databases">
        <authorList>
            <person name="Riesco R."/>
        </authorList>
    </citation>
    <scope>NUCLEOTIDE SEQUENCE [LARGE SCALE GENOMIC DNA]</scope>
    <source>
        <strain evidence="3 4">NCIMB 15448</strain>
        <strain evidence="2 5">NCIMB 15450</strain>
    </source>
</reference>
<dbReference type="EMBL" id="JBIMSP010000073">
    <property type="protein sequence ID" value="MFH5245391.1"/>
    <property type="molecule type" value="Genomic_DNA"/>
</dbReference>
<dbReference type="Pfam" id="PF00975">
    <property type="entry name" value="Thioesterase"/>
    <property type="match status" value="1"/>
</dbReference>
<evidence type="ECO:0000259" key="1">
    <source>
        <dbReference type="SMART" id="SM00824"/>
    </source>
</evidence>
<dbReference type="Proteomes" id="UP001609219">
    <property type="component" value="Unassembled WGS sequence"/>
</dbReference>
<accession>A0ABW7KAR8</accession>